<evidence type="ECO:0000313" key="1">
    <source>
        <dbReference type="EMBL" id="VAW50121.1"/>
    </source>
</evidence>
<gene>
    <name evidence="1" type="ORF">MNBD_GAMMA06-1843</name>
</gene>
<dbReference type="AlphaFoldDB" id="A0A3B0W4B5"/>
<proteinExistence type="predicted"/>
<evidence type="ECO:0008006" key="2">
    <source>
        <dbReference type="Google" id="ProtNLM"/>
    </source>
</evidence>
<name>A0A3B0W4B5_9ZZZZ</name>
<reference evidence="1" key="1">
    <citation type="submission" date="2018-06" db="EMBL/GenBank/DDBJ databases">
        <authorList>
            <person name="Zhirakovskaya E."/>
        </authorList>
    </citation>
    <scope>NUCLEOTIDE SEQUENCE</scope>
</reference>
<dbReference type="EMBL" id="UOFD01000003">
    <property type="protein sequence ID" value="VAW50121.1"/>
    <property type="molecule type" value="Genomic_DNA"/>
</dbReference>
<organism evidence="1">
    <name type="scientific">hydrothermal vent metagenome</name>
    <dbReference type="NCBI Taxonomy" id="652676"/>
    <lineage>
        <taxon>unclassified sequences</taxon>
        <taxon>metagenomes</taxon>
        <taxon>ecological metagenomes</taxon>
    </lineage>
</organism>
<sequence length="203" mass="22217">MIKPSSYRIFGTVILLLFAKNIMAEDISFDYVQASYFSDTIALDGDVSEMDGTGIGFLLSLGFSSAFAMTLAVDSTTFSSFQDISVDTSKRTALGITAHTSVVSKTDIFANLSVIKAEITATDGVDSRSESDFGGVIKMGVRHLVTDDFELELNTSYMSVFSATVNSYAVDTRFYLRKRWSLGVGYFVNDDQETISLNLRVSL</sequence>
<protein>
    <recommendedName>
        <fullName evidence="2">Outer membrane protein beta-barrel domain-containing protein</fullName>
    </recommendedName>
</protein>
<accession>A0A3B0W4B5</accession>